<reference evidence="5 8" key="6">
    <citation type="journal article" date="2002" name="Genome Biol.">
        <title>Heterochromatic sequences in a Drosophila whole-genome shotgun assembly.</title>
        <authorList>
            <person name="Hoskins R.A."/>
            <person name="Smith C.D."/>
            <person name="Carlson J.W."/>
            <person name="Carvalho A.B."/>
            <person name="Halpern A."/>
            <person name="Kaminker J.S."/>
            <person name="Kennedy C."/>
            <person name="Mungall C.J."/>
            <person name="Sullivan B.A."/>
            <person name="Sutton G.G."/>
            <person name="Yasuhara J.C."/>
            <person name="Wakimoto B.T."/>
            <person name="Myers E.W."/>
            <person name="Celniker S.E."/>
            <person name="Rubin G.M."/>
            <person name="Karpen G.H."/>
        </authorList>
    </citation>
    <scope>NUCLEOTIDE SEQUENCE [LARGE SCALE GENOMIC DNA]</scope>
    <source>
        <strain evidence="8">Berkeley</strain>
    </source>
</reference>
<dbReference type="AlphaFoldDB" id="Q7KMH9"/>
<reference evidence="5 8" key="4">
    <citation type="journal article" date="2002" name="Genome Biol.">
        <title>Annotation of the Drosophila melanogaster euchromatic genome: a systematic review.</title>
        <authorList>
            <person name="Misra S."/>
            <person name="Crosby M.A."/>
            <person name="Mungall C.J."/>
            <person name="Matthews B.B."/>
            <person name="Campbell K.S."/>
            <person name="Hradecky P."/>
            <person name="Huang Y."/>
            <person name="Kaminker J.S."/>
            <person name="Millburn G.H."/>
            <person name="Prochnik S.E."/>
            <person name="Smith C.D."/>
            <person name="Tupy J.L."/>
            <person name="Whitfied E.J."/>
            <person name="Bayraktaroglu L."/>
            <person name="Berman B.P."/>
            <person name="Bettencourt B.R."/>
            <person name="Celniker S.E."/>
            <person name="de Grey A.D."/>
            <person name="Drysdale R.A."/>
            <person name="Harris N.L."/>
            <person name="Richter J."/>
            <person name="Russo S."/>
            <person name="Schroeder A.J."/>
            <person name="Shu S.Q."/>
            <person name="Stapleton M."/>
            <person name="Yamada C."/>
            <person name="Ashburner M."/>
            <person name="Gelbart W.M."/>
            <person name="Rubin G.M."/>
            <person name="Lewis S.E."/>
        </authorList>
    </citation>
    <scope>GENOME REANNOTATION</scope>
    <source>
        <strain evidence="8">Berkeley</strain>
    </source>
</reference>
<feature type="compositionally biased region" description="Basic and acidic residues" evidence="2">
    <location>
        <begin position="488"/>
        <end position="498"/>
    </location>
</feature>
<dbReference type="UCSC" id="CG12340-RA">
    <property type="organism name" value="d. melanogaster"/>
</dbReference>
<accession>Q7KMH9</accession>
<dbReference type="PaxDb" id="7227-FBpp0087348"/>
<dbReference type="RefSeq" id="NP_001286294.1">
    <property type="nucleotide sequence ID" value="NM_001299365.1"/>
</dbReference>
<feature type="compositionally biased region" description="Basic and acidic residues" evidence="2">
    <location>
        <begin position="212"/>
        <end position="221"/>
    </location>
</feature>
<reference evidence="5 8" key="9">
    <citation type="journal article" date="2007" name="Science">
        <title>The Release 5.1 annotation of Drosophila melanogaster heterochromatin.</title>
        <authorList>
            <person name="Smith C.D."/>
            <person name="Shu S."/>
            <person name="Mungall C.J."/>
            <person name="Karpen G.H."/>
        </authorList>
    </citation>
    <scope>NUCLEOTIDE SEQUENCE [LARGE SCALE GENOMIC DNA]</scope>
    <source>
        <strain evidence="8">Berkeley</strain>
    </source>
</reference>
<proteinExistence type="evidence at protein level"/>
<feature type="compositionally biased region" description="Polar residues" evidence="2">
    <location>
        <begin position="627"/>
        <end position="641"/>
    </location>
</feature>
<reference evidence="5" key="8">
    <citation type="submission" date="2006-08" db="EMBL/GenBank/DDBJ databases">
        <authorList>
            <person name="Celniker S."/>
            <person name="Carlson J."/>
            <person name="Wan K."/>
            <person name="Frise E."/>
            <person name="Hoskins R."/>
            <person name="Park S."/>
            <person name="Svirskas R."/>
            <person name="Rubin G."/>
        </authorList>
    </citation>
    <scope>NUCLEOTIDE SEQUENCE</scope>
</reference>
<dbReference type="GO" id="GO:0141006">
    <property type="term" value="P:transposable element silencing by piRNA-mediated heterochromatin formation"/>
    <property type="evidence" value="ECO:0000315"/>
    <property type="project" value="FlyBase"/>
</dbReference>
<feature type="compositionally biased region" description="Basic and acidic residues" evidence="2">
    <location>
        <begin position="125"/>
        <end position="140"/>
    </location>
</feature>
<feature type="compositionally biased region" description="Acidic residues" evidence="2">
    <location>
        <begin position="384"/>
        <end position="398"/>
    </location>
</feature>
<feature type="region of interest" description="Disordered" evidence="2">
    <location>
        <begin position="939"/>
        <end position="1076"/>
    </location>
</feature>
<feature type="compositionally biased region" description="Basic and acidic residues" evidence="2">
    <location>
        <begin position="761"/>
        <end position="770"/>
    </location>
</feature>
<feature type="compositionally biased region" description="Polar residues" evidence="2">
    <location>
        <begin position="1065"/>
        <end position="1076"/>
    </location>
</feature>
<dbReference type="PANTHER" id="PTHR23210">
    <property type="entry name" value="ACTIVATING TRANSCRIPTION FACTOR 7 INTERACTING PROTEIN"/>
    <property type="match status" value="1"/>
</dbReference>
<dbReference type="HOGENOM" id="CLU_006003_0_0_1"/>
<reference evidence="4" key="1">
    <citation type="submission" date="1999-04" db="EMBL/GenBank/DDBJ databases">
        <title>Full length Drosophila melanogaster cDNA sequence.</title>
        <authorList>
            <person name="Rubin G.M."/>
            <person name="Wan K.H."/>
            <person name="Harvey D."/>
            <person name="Lewis S.E."/>
            <person name="Brokstein P."/>
            <person name="Tsang G."/>
            <person name="Agbayani A."/>
            <person name="Arcaina T.T."/>
            <person name="Baxter E."/>
            <person name="Blazej R.G."/>
            <person name="Butenhoff C."/>
            <person name="Champe M."/>
            <person name="Chavez C."/>
            <person name="Chew M."/>
            <person name="Doyle C.M."/>
            <person name="Farfan D.E."/>
            <person name="Frise E."/>
            <person name="Galle R."/>
            <person name="George R.A."/>
            <person name="Harris N.L."/>
            <person name="Hoskins R.A."/>
            <person name="Evans-Holm M."/>
            <person name="Houston K.A."/>
            <person name="Hummasti S.R."/>
            <person name="Kim E."/>
            <person name="Li P."/>
            <person name="Moshrefi M."/>
            <person name="Pacleb J.M."/>
            <person name="Park S."/>
            <person name="Sequeira A."/>
            <person name="Sethi H."/>
            <person name="Snir E."/>
            <person name="Svirskas R.R."/>
            <person name="Weinburg T."/>
            <person name="Celniker S.E."/>
        </authorList>
    </citation>
    <scope>NUCLEOTIDE SEQUENCE</scope>
</reference>
<dbReference type="Bgee" id="FBgn0027499">
    <property type="expression patterns" value="Expressed in spermatogonium in testis and 252 other cell types or tissues"/>
</dbReference>
<dbReference type="CTD" id="36133"/>
<dbReference type="EMBL" id="AF145688">
    <property type="protein sequence ID" value="AAD38663.1"/>
    <property type="molecule type" value="mRNA"/>
</dbReference>
<feature type="compositionally biased region" description="Low complexity" evidence="2">
    <location>
        <begin position="1095"/>
        <end position="1127"/>
    </location>
</feature>
<dbReference type="GO" id="GO:0003712">
    <property type="term" value="F:transcription coregulator activity"/>
    <property type="evidence" value="ECO:0000318"/>
    <property type="project" value="GO_Central"/>
</dbReference>
<evidence type="ECO:0000313" key="7">
    <source>
        <dbReference type="FlyBase" id="FBgn0027499"/>
    </source>
</evidence>
<feature type="compositionally biased region" description="Polar residues" evidence="2">
    <location>
        <begin position="684"/>
        <end position="698"/>
    </location>
</feature>
<feature type="compositionally biased region" description="Basic and acidic residues" evidence="2">
    <location>
        <begin position="399"/>
        <end position="429"/>
    </location>
</feature>
<dbReference type="GeneID" id="36133"/>
<dbReference type="Reactome" id="R-DME-9843940">
    <property type="pathway name" value="Regulation of endogenous retroelements by KRAB-ZFP proteins"/>
</dbReference>
<name>Q7KMH9_DROME</name>
<dbReference type="RefSeq" id="NP_610608.1">
    <property type="nucleotide sequence ID" value="NM_136764.3"/>
</dbReference>
<feature type="region of interest" description="Disordered" evidence="2">
    <location>
        <begin position="534"/>
        <end position="666"/>
    </location>
</feature>
<feature type="compositionally biased region" description="Acidic residues" evidence="2">
    <location>
        <begin position="141"/>
        <end position="162"/>
    </location>
</feature>
<protein>
    <submittedName>
        <fullName evidence="4">BcDNA.LD26050</fullName>
    </submittedName>
    <submittedName>
        <fullName evidence="5">Windei, isoform A</fullName>
    </submittedName>
    <submittedName>
        <fullName evidence="6">Windei, isoform B</fullName>
    </submittedName>
</protein>
<reference evidence="5 8" key="5">
    <citation type="journal article" date="2002" name="Genome Biol.">
        <title>The transposable elements of the Drosophila melanogaster euchromatin: a genomics perspective.</title>
        <authorList>
            <person name="Kaminker J.S."/>
            <person name="Bergman C.M."/>
            <person name="Kronmiller B."/>
            <person name="Carlson J."/>
            <person name="Svirskas R."/>
            <person name="Patel S."/>
            <person name="Frise E."/>
            <person name="Wheeler D.A."/>
            <person name="Lewis S.E."/>
            <person name="Rubin G.M."/>
            <person name="Ashburner M."/>
            <person name="Celniker S.E."/>
        </authorList>
    </citation>
    <scope>NUCLEOTIDE SEQUENCE [LARGE SCALE GENOMIC DNA]</scope>
    <source>
        <strain evidence="8">Berkeley</strain>
    </source>
</reference>
<reference evidence="5 8" key="2">
    <citation type="journal article" date="2000" name="Science">
        <title>The genome sequence of Drosophila melanogaster.</title>
        <authorList>
            <person name="Adams M.D."/>
            <person name="Celniker S.E."/>
            <person name="Holt R.A."/>
            <person name="Evans C.A."/>
            <person name="Gocayne J.D."/>
            <person name="Amanatides P.G."/>
            <person name="Scherer S.E."/>
            <person name="Li P.W."/>
            <person name="Hoskins R.A."/>
            <person name="Galle R.F."/>
            <person name="George R.A."/>
            <person name="Lewis S.E."/>
            <person name="Richards S."/>
            <person name="Ashburner M."/>
            <person name="Henderson S.N."/>
            <person name="Sutton G.G."/>
            <person name="Wortman J.R."/>
            <person name="Yandell M.D."/>
            <person name="Zhang Q."/>
            <person name="Chen L.X."/>
            <person name="Brandon R.C."/>
            <person name="Rogers Y.H."/>
            <person name="Blazej R.G."/>
            <person name="Champe M."/>
            <person name="Pfeiffer B.D."/>
            <person name="Wan K.H."/>
            <person name="Doyle C."/>
            <person name="Baxter E.G."/>
            <person name="Helt G."/>
            <person name="Nelson C.R."/>
            <person name="Gabor G.L."/>
            <person name="Abril J.F."/>
            <person name="Agbayani A."/>
            <person name="An H.J."/>
            <person name="Andrews-Pfannkoch C."/>
            <person name="Baldwin D."/>
            <person name="Ballew R.M."/>
            <person name="Basu A."/>
            <person name="Baxendale J."/>
            <person name="Bayraktaroglu L."/>
            <person name="Beasley E.M."/>
            <person name="Beeson K.Y."/>
            <person name="Benos P.V."/>
            <person name="Berman B.P."/>
            <person name="Bhandari D."/>
            <person name="Bolshakov S."/>
            <person name="Borkova D."/>
            <person name="Botchan M.R."/>
            <person name="Bouck J."/>
            <person name="Brokstein P."/>
            <person name="Brottier P."/>
            <person name="Burtis K.C."/>
            <person name="Busam D.A."/>
            <person name="Butler H."/>
            <person name="Cadieu E."/>
            <person name="Center A."/>
            <person name="Chandra I."/>
            <person name="Cherry J.M."/>
            <person name="Cawley S."/>
            <person name="Dahlke C."/>
            <person name="Davenport L.B."/>
            <person name="Davies P."/>
            <person name="de Pablos B."/>
            <person name="Delcher A."/>
            <person name="Deng Z."/>
            <person name="Mays A.D."/>
            <person name="Dew I."/>
            <person name="Dietz S.M."/>
            <person name="Dodson K."/>
            <person name="Doup L.E."/>
            <person name="Downes M."/>
            <person name="Dugan-Rocha S."/>
            <person name="Dunkov B.C."/>
            <person name="Dunn P."/>
            <person name="Durbin K.J."/>
            <person name="Evangelista C.C."/>
            <person name="Ferraz C."/>
            <person name="Ferriera S."/>
            <person name="Fleischmann W."/>
            <person name="Fosler C."/>
            <person name="Gabrielian A.E."/>
            <person name="Garg N.S."/>
            <person name="Gelbart W.M."/>
            <person name="Glasser K."/>
            <person name="Glodek A."/>
            <person name="Gong F."/>
            <person name="Gorrell J.H."/>
            <person name="Gu Z."/>
            <person name="Guan P."/>
            <person name="Harris M."/>
            <person name="Harris N.L."/>
            <person name="Harvey D."/>
            <person name="Heiman T.J."/>
            <person name="Hernandez J.R."/>
            <person name="Houck J."/>
            <person name="Hostin D."/>
            <person name="Houston K.A."/>
            <person name="Howland T.J."/>
            <person name="Wei M.H."/>
            <person name="Ibegwam C."/>
            <person name="Jalali M."/>
            <person name="Kalush F."/>
            <person name="Karpen G.H."/>
            <person name="Ke Z."/>
            <person name="Kennison J.A."/>
            <person name="Ketchum K.A."/>
            <person name="Kimmel B.E."/>
            <person name="Kodira C.D."/>
            <person name="Kraft C."/>
            <person name="Kravitz S."/>
            <person name="Kulp D."/>
            <person name="Lai Z."/>
            <person name="Lasko P."/>
            <person name="Lei Y."/>
            <person name="Levitsky A.A."/>
            <person name="Li J."/>
            <person name="Li Z."/>
            <person name="Liang Y."/>
            <person name="Lin X."/>
            <person name="Liu X."/>
            <person name="Mattei B."/>
            <person name="McIntosh T.C."/>
            <person name="McLeod M.P."/>
            <person name="McPherson D."/>
            <person name="Merkulov G."/>
            <person name="Milshina N.V."/>
            <person name="Mobarry C."/>
            <person name="Morris J."/>
            <person name="Moshrefi A."/>
            <person name="Mount S.M."/>
            <person name="Moy M."/>
            <person name="Murphy B."/>
            <person name="Murphy L."/>
            <person name="Muzny D.M."/>
            <person name="Nelson D.L."/>
            <person name="Nelson D.R."/>
            <person name="Nelson K.A."/>
            <person name="Nixon K."/>
            <person name="Nusskern D.R."/>
            <person name="Pacleb J.M."/>
            <person name="Palazzolo M."/>
            <person name="Pittman G.S."/>
            <person name="Pan S."/>
            <person name="Pollard J."/>
            <person name="Puri V."/>
            <person name="Reese M.G."/>
            <person name="Reinert K."/>
            <person name="Remington K."/>
            <person name="Saunders R.D."/>
            <person name="Scheeler F."/>
            <person name="Shen H."/>
            <person name="Shue B.C."/>
            <person name="Siden-Kiamos I."/>
            <person name="Simpson M."/>
            <person name="Skupski M.P."/>
            <person name="Smith T."/>
            <person name="Spier E."/>
            <person name="Spradling A.C."/>
            <person name="Stapleton M."/>
            <person name="Strong R."/>
            <person name="Sun E."/>
            <person name="Svirskas R."/>
            <person name="Tector C."/>
            <person name="Turner R."/>
            <person name="Venter E."/>
            <person name="Wang A.H."/>
            <person name="Wang X."/>
            <person name="Wang Z.Y."/>
            <person name="Wassarman D.A."/>
            <person name="Weinstock G.M."/>
            <person name="Weissenbach J."/>
            <person name="Williams S.M."/>
            <person name="WoodageT"/>
            <person name="Worley K.C."/>
            <person name="Wu D."/>
            <person name="Yang S."/>
            <person name="Yao Q.A."/>
            <person name="Ye J."/>
            <person name="Yeh R.F."/>
            <person name="Zaveri J.S."/>
            <person name="Zhan M."/>
            <person name="Zhang G."/>
            <person name="Zhao Q."/>
            <person name="Zheng L."/>
            <person name="Zheng X.H."/>
            <person name="Zhong F.N."/>
            <person name="Zhong W."/>
            <person name="Zhou X."/>
            <person name="Zhu S."/>
            <person name="Zhu X."/>
            <person name="Smith H.O."/>
            <person name="Gibbs R.A."/>
            <person name="Myers E.W."/>
            <person name="Rubin G.M."/>
            <person name="Venter J.C."/>
        </authorList>
    </citation>
    <scope>NUCLEOTIDE SEQUENCE [LARGE SCALE GENOMIC DNA]</scope>
    <source>
        <strain evidence="8">Berkeley</strain>
    </source>
</reference>
<dbReference type="VEuPathDB" id="VectorBase:FBgn0027499"/>
<dbReference type="GO" id="GO:0006355">
    <property type="term" value="P:regulation of DNA-templated transcription"/>
    <property type="evidence" value="ECO:0000318"/>
    <property type="project" value="GO_Central"/>
</dbReference>
<feature type="compositionally biased region" description="Low complexity" evidence="2">
    <location>
        <begin position="1171"/>
        <end position="1190"/>
    </location>
</feature>
<dbReference type="AGR" id="FB:FBgn0027499"/>
<evidence type="ECO:0000256" key="1">
    <source>
        <dbReference type="SAM" id="Coils"/>
    </source>
</evidence>
<feature type="region of interest" description="Disordered" evidence="2">
    <location>
        <begin position="681"/>
        <end position="803"/>
    </location>
</feature>
<feature type="compositionally biased region" description="Low complexity" evidence="2">
    <location>
        <begin position="956"/>
        <end position="965"/>
    </location>
</feature>
<feature type="compositionally biased region" description="Acidic residues" evidence="2">
    <location>
        <begin position="569"/>
        <end position="584"/>
    </location>
</feature>
<dbReference type="BioGRID-ORCS" id="36133">
    <property type="hits" value="0 hits in 3 CRISPR screens"/>
</dbReference>
<dbReference type="Pfam" id="PF16794">
    <property type="entry name" value="fn3_4"/>
    <property type="match status" value="1"/>
</dbReference>
<dbReference type="FunCoup" id="Q7KMH9">
    <property type="interactions" value="372"/>
</dbReference>
<reference evidence="5 8" key="3">
    <citation type="journal article" date="2002" name="Genome Biol.">
        <title>Finishing a whole-genome shotgun: release 3 of the Drosophila melanogaster euchromatic genome sequence.</title>
        <authorList>
            <person name="Celniker S.E."/>
            <person name="Wheeler D.A."/>
            <person name="Kronmiller B."/>
            <person name="Carlson J.W."/>
            <person name="Halpern A."/>
            <person name="Patel S."/>
            <person name="Adams M."/>
            <person name="Champe M."/>
            <person name="Dugan S.P."/>
            <person name="Frise E."/>
            <person name="Hodgson A."/>
            <person name="George R.A."/>
            <person name="Hoskins R.A."/>
            <person name="Laverty T."/>
            <person name="Muzny D.M."/>
            <person name="Nelson C.R."/>
            <person name="Pacleb J.M."/>
            <person name="Park S."/>
            <person name="Pfeiffer B.D."/>
            <person name="Richards S."/>
            <person name="Sodergren E.J."/>
            <person name="Svirskas R."/>
            <person name="Tabor P.E."/>
            <person name="Wan K."/>
            <person name="Stapleton M."/>
            <person name="Sutton G.G."/>
            <person name="Venter C."/>
            <person name="Weinstock G."/>
            <person name="Scherer S.E."/>
            <person name="Myers E.W."/>
            <person name="Gibbs R.A."/>
            <person name="Rubin G.M."/>
        </authorList>
    </citation>
    <scope>NUCLEOTIDE SEQUENCE [LARGE SCALE GENOMIC DNA]</scope>
    <source>
        <strain evidence="8">Berkeley</strain>
    </source>
</reference>
<dbReference type="FlyBase" id="FBgn0027499">
    <property type="gene designation" value="wde"/>
</dbReference>
<dbReference type="EMBL" id="AE013599">
    <property type="protein sequence ID" value="AHN56092.1"/>
    <property type="molecule type" value="Genomic_DNA"/>
</dbReference>
<evidence type="ECO:0007829" key="9">
    <source>
        <dbReference type="PeptideAtlas" id="Q7KMH9"/>
    </source>
</evidence>
<feature type="compositionally biased region" description="Acidic residues" evidence="2">
    <location>
        <begin position="470"/>
        <end position="487"/>
    </location>
</feature>
<dbReference type="InParanoid" id="Q7KMH9"/>
<feature type="compositionally biased region" description="Basic and acidic residues" evidence="2">
    <location>
        <begin position="740"/>
        <end position="754"/>
    </location>
</feature>
<dbReference type="GO" id="GO:0005667">
    <property type="term" value="C:transcription regulator complex"/>
    <property type="evidence" value="ECO:0000318"/>
    <property type="project" value="GO_Central"/>
</dbReference>
<feature type="region of interest" description="Disordered" evidence="2">
    <location>
        <begin position="243"/>
        <end position="498"/>
    </location>
</feature>
<reference evidence="5" key="12">
    <citation type="journal article" date="2015" name="G3 (Bethesda)">
        <title>Gene Model Annotations for Drosophila melanogaster: The Rule-Benders.</title>
        <authorList>
            <consortium name="FlyBase Consortium"/>
            <person name="Crosby M.A."/>
            <person name="Gramates L.S."/>
            <person name="Dos Santos G."/>
            <person name="Matthews B.B."/>
            <person name="St Pierre S.E."/>
            <person name="Zhou P."/>
            <person name="Schroeder A.J."/>
            <person name="Falls K."/>
            <person name="Emmert D.B."/>
            <person name="Russo S.M."/>
            <person name="Gelbart W.M."/>
            <person name="null"/>
        </authorList>
    </citation>
    <scope>NUCLEOTIDE SEQUENCE</scope>
</reference>
<feature type="domain" description="Activating transcription factor 7-interacting protein Fn3" evidence="3">
    <location>
        <begin position="1320"/>
        <end position="1418"/>
    </location>
</feature>
<feature type="region of interest" description="Disordered" evidence="2">
    <location>
        <begin position="98"/>
        <end position="221"/>
    </location>
</feature>
<gene>
    <name evidence="5 7" type="primary">wde</name>
    <name evidence="4" type="synonym">BcDNA.LD26050</name>
    <name evidence="5" type="synonym">BcDNA:LD26050</name>
    <name evidence="5" type="synonym">Dmel\CG12340</name>
    <name evidence="5" type="synonym">i10</name>
    <name evidence="5" type="synonym">i119</name>
    <name evidence="5" type="synonym">LD26050</name>
    <name evidence="5" type="synonym">WDE</name>
    <name evidence="5" type="synonym">Wde</name>
    <name evidence="5 7" type="ORF">CG12340</name>
    <name evidence="5" type="ORF">Dmel_CG12340</name>
</gene>
<feature type="compositionally biased region" description="Low complexity" evidence="2">
    <location>
        <begin position="337"/>
        <end position="346"/>
    </location>
</feature>
<keyword evidence="9" id="KW-1267">Proteomics identification</keyword>
<reference evidence="5" key="11">
    <citation type="journal article" date="2015" name="G3 (Bethesda)">
        <title>Gene Model Annotations for Drosophila melanogaster: Impact of High-Throughput Data.</title>
        <authorList>
            <consortium name="FlyBase Consortium"/>
            <person name="Matthews B.B."/>
            <person name="Dos Santos G."/>
            <person name="Crosby M.A."/>
            <person name="Emmert D.B."/>
            <person name="St Pierre S.E."/>
            <person name="Gramates L.S."/>
            <person name="Zhou P."/>
            <person name="Schroeder A.J."/>
            <person name="Falls K."/>
            <person name="Strelets V."/>
            <person name="Russo S.M."/>
            <person name="Gelbart W.M."/>
            <person name="null"/>
        </authorList>
    </citation>
    <scope>NUCLEOTIDE SEQUENCE</scope>
</reference>
<dbReference type="GO" id="GO:0005694">
    <property type="term" value="C:chromosome"/>
    <property type="evidence" value="ECO:0000314"/>
    <property type="project" value="FlyBase"/>
</dbReference>
<feature type="compositionally biased region" description="Acidic residues" evidence="2">
    <location>
        <begin position="302"/>
        <end position="317"/>
    </location>
</feature>
<reference evidence="5 8" key="7">
    <citation type="journal article" date="2005" name="PLoS Comput. Biol.">
        <title>Combined evidence annotation of transposable elements in genome sequences.</title>
        <authorList>
            <person name="Quesneville H."/>
            <person name="Bergman C.M."/>
            <person name="Andrieu O."/>
            <person name="Autard D."/>
            <person name="Nouaud D."/>
            <person name="Ashburner M."/>
            <person name="Anxolabehere D."/>
        </authorList>
    </citation>
    <scope>NUCLEOTIDE SEQUENCE [LARGE SCALE GENOMIC DNA]</scope>
    <source>
        <strain evidence="8">Berkeley</strain>
    </source>
</reference>
<feature type="compositionally biased region" description="Polar residues" evidence="2">
    <location>
        <begin position="327"/>
        <end position="336"/>
    </location>
</feature>
<keyword evidence="1" id="KW-0175">Coiled coil</keyword>
<feature type="compositionally biased region" description="Basic and acidic residues" evidence="2">
    <location>
        <begin position="347"/>
        <end position="360"/>
    </location>
</feature>
<dbReference type="InterPro" id="IPR056565">
    <property type="entry name" value="Fn3_ATF7IP"/>
</dbReference>
<keyword evidence="8" id="KW-1185">Reference proteome</keyword>
<feature type="compositionally biased region" description="Low complexity" evidence="2">
    <location>
        <begin position="995"/>
        <end position="1006"/>
    </location>
</feature>
<dbReference type="OMA" id="YQETIHE"/>
<dbReference type="EMBL" id="AE013599">
    <property type="protein sequence ID" value="AAF58755.1"/>
    <property type="molecule type" value="Genomic_DNA"/>
</dbReference>
<dbReference type="PANTHER" id="PTHR23210:SF26">
    <property type="entry name" value="ACTIVATING TRANSCRIPTION FACTOR 7-INTERACTING PROTEIN 1"/>
    <property type="match status" value="1"/>
</dbReference>
<dbReference type="STRING" id="7227.FBpp0087348"/>
<dbReference type="KEGG" id="dme:Dmel_CG12340"/>
<feature type="compositionally biased region" description="Acidic residues" evidence="2">
    <location>
        <begin position="266"/>
        <end position="277"/>
    </location>
</feature>
<dbReference type="IntAct" id="Q7KMH9">
    <property type="interactions" value="12"/>
</dbReference>
<dbReference type="GlyGen" id="Q7KMH9">
    <property type="glycosylation" value="5 sites"/>
</dbReference>
<dbReference type="eggNOG" id="ENOG502QSM2">
    <property type="taxonomic scope" value="Eukaryota"/>
</dbReference>
<organism evidence="4">
    <name type="scientific">Drosophila melanogaster</name>
    <name type="common">Fruit fly</name>
    <dbReference type="NCBI Taxonomy" id="7227"/>
    <lineage>
        <taxon>Eukaryota</taxon>
        <taxon>Metazoa</taxon>
        <taxon>Ecdysozoa</taxon>
        <taxon>Arthropoda</taxon>
        <taxon>Hexapoda</taxon>
        <taxon>Insecta</taxon>
        <taxon>Pterygota</taxon>
        <taxon>Neoptera</taxon>
        <taxon>Endopterygota</taxon>
        <taxon>Diptera</taxon>
        <taxon>Brachycera</taxon>
        <taxon>Muscomorpha</taxon>
        <taxon>Ephydroidea</taxon>
        <taxon>Drosophilidae</taxon>
        <taxon>Drosophila</taxon>
        <taxon>Sophophora</taxon>
    </lineage>
</organism>
<reference evidence="5" key="15">
    <citation type="submission" date="2020-05" db="EMBL/GenBank/DDBJ databases">
        <title>Drosophila melanogaster release 4 sequence.</title>
        <authorList>
            <consortium name="Berkeley Drosophila Genome Project"/>
            <person name="Celniker S."/>
            <person name="Carlson J."/>
            <person name="Wan K."/>
            <person name="Pfeiffer B."/>
            <person name="Frise E."/>
            <person name="George R."/>
            <person name="Hoskins R."/>
            <person name="Stapleton M."/>
            <person name="Pacleb J."/>
            <person name="Park S."/>
            <person name="Svirskas R."/>
            <person name="Smith E."/>
            <person name="Yu C."/>
            <person name="Rubin G."/>
        </authorList>
    </citation>
    <scope>NUCLEOTIDE SEQUENCE</scope>
</reference>
<evidence type="ECO:0000313" key="6">
    <source>
        <dbReference type="EMBL" id="AHN56092.1"/>
    </source>
</evidence>
<reference evidence="5" key="13">
    <citation type="journal article" date="2015" name="Genome Res.">
        <title>The Release 6 reference sequence of the Drosophila melanogaster genome.</title>
        <authorList>
            <person name="Hoskins R.A."/>
            <person name="Carlson J.W."/>
            <person name="Wan K.H."/>
            <person name="Park S."/>
            <person name="Mendez I."/>
            <person name="Galle S.E."/>
            <person name="Booth B.W."/>
            <person name="Pfeiffer B.D."/>
            <person name="George R.A."/>
            <person name="Svirskas R."/>
            <person name="Krzywinski M."/>
            <person name="Schein J."/>
            <person name="Accardo M.C."/>
            <person name="Damia E."/>
            <person name="Messina G."/>
            <person name="Mendez-Lago M."/>
            <person name="de Pablos B."/>
            <person name="Demakova O.V."/>
            <person name="Andreyeva E.N."/>
            <person name="Boldyreva L.V."/>
            <person name="Marra M."/>
            <person name="Carvalho A.B."/>
            <person name="Dimitri P."/>
            <person name="Villasante A."/>
            <person name="Zhimulev I.F."/>
            <person name="Rubin G.M."/>
            <person name="Karpen G.H."/>
            <person name="Celniker S.E."/>
        </authorList>
    </citation>
    <scope>NUCLEOTIDE SEQUENCE</scope>
</reference>
<evidence type="ECO:0000259" key="3">
    <source>
        <dbReference type="Pfam" id="PF16794"/>
    </source>
</evidence>
<feature type="compositionally biased region" description="Basic and acidic residues" evidence="2">
    <location>
        <begin position="793"/>
        <end position="803"/>
    </location>
</feature>
<dbReference type="GO" id="GO:0005634">
    <property type="term" value="C:nucleus"/>
    <property type="evidence" value="ECO:0000318"/>
    <property type="project" value="GO_Central"/>
</dbReference>
<feature type="compositionally biased region" description="Basic and acidic residues" evidence="2">
    <location>
        <begin position="176"/>
        <end position="201"/>
    </location>
</feature>
<feature type="region of interest" description="Disordered" evidence="2">
    <location>
        <begin position="1094"/>
        <end position="1198"/>
    </location>
</feature>
<dbReference type="Reactome" id="R-DME-3214841">
    <property type="pathway name" value="PKMTs methylate histone lysines"/>
</dbReference>
<evidence type="ECO:0000313" key="4">
    <source>
        <dbReference type="EMBL" id="AAD38663.1"/>
    </source>
</evidence>
<dbReference type="OrthoDB" id="2434995at2759"/>
<evidence type="ECO:0000256" key="2">
    <source>
        <dbReference type="SAM" id="MobiDB-lite"/>
    </source>
</evidence>
<sequence length="1420" mass="156798">MMGVNQTMELKELSTEEALMRTLSTELGNEVEPLSTPAILNESSQTSVDEVDLCELTNGVDSSDNVKVIDKPKKISDRERNPGSDLDALLDKISSIVDCSPRNSDDIDSLDRDEECDSASAKKRTAADTDENLKEQREKPEEEEEGEEVLSSLEGEECIDPDSELKTEEKLDETEEHASAKESTQKTEDLADSDEILKSKEEDEVPANTADNIEKDRKNTSTDDVFMYALDCISSADEFDAFASQDSKKAKPSKKLNTENNSSVNDLEDISSDDDDIIKETEKPNTEVIDLDSSSECVPCEAESEVEETEANTEDTEVLTHGKVSTKKSLNLQNNISEKSASAAEYESVKADQHLTEGKEPMLVGDEVTEKSKESIPIQSEESIQVDEPEESKESEELEEHKEKEEPDYCKETKDSEEATEKEKSEIKIIKASKVAQILGDTKEEEDPSPTQEVEDVKETEEPENKKEIEDTEELEEPVVIEGEETEDPQKKVQKEFDVRTADHEMNYTTIDDKLDEAVKDVVEIEEKKAAEDELGVIPKGDKEPTTNGACEISTDGNLKDLESNESTVVEEETKETESDDEVIFFEPLDKTENVGTTANPTNENSVKPQAKDDEVVLVSEDEDETPQNGISEKEVQTIQKETALKGLPNESTTESVEAKNLQIDNSDNACDQFEKLKTHDMVKQTTTEDGNSNSSNLLRPAEYAEESVPKRLRLSTDEKNEFEAETNQESLPILSRAEGGLKDVTKRSHEHLDSSPQEEIPNKKAKTEDSDSNSSHEGTLQIDMGGQEDKEESPKKDTQKKLDFDLNPVPEIKQNVKPLRLEFFKTFRRSFDTMTRDDLEELVLQKVVEAMMVKSDFAEIRMQLDKCESTLANYRRKIAEVSKQFLDLETVHKRVLKDLEAKNSHFTAPVRITRAVGLQVGIPFKAIKPTVAAPESTHAAGSVLAPPSGTPPKASTSPTRATVRPRPPPPTFGPSTSSSETGAGVSVTPNSNHQQQQPAARSSQSLTTASVTPPVRRGCLQKVTPHRPVPTNLQPAPMLMNQSSVQRLQSSPPIAQRTMHASKHTGTPGSTPSSVANAINKTVMRARNSEAAFLAQKQQQKQHQQQQQQQQQHLQQQQKQQQAQQQFLLPRPSPGPTPGSSPAKQVPKCTTKVRAKQPPLSGATVSVPISSSSSGSELGSYGQQQESSLAPAKPKEKAVIDLTDEDDAAAAAAARAAQAQNARLRMEMLKRNAQTAAATRGGRGGGNVVRASPMQLPRVNARQIVHNNGGGQQSPLGSNVTMQIRSENTPPPASRLRYSHPAPLPTSPPQPFNPSWKVPPSRPVIRISLLDTGIVISWTLEDSSPRFAECVMYQIYAYQETINEPSTDSWRHVGDVSAMLLPMAVTLNQFQENQRYYFAVRGVDSHERFGPFSVPKTWS</sequence>
<feature type="compositionally biased region" description="Polar residues" evidence="2">
    <location>
        <begin position="594"/>
        <end position="608"/>
    </location>
</feature>
<evidence type="ECO:0000313" key="8">
    <source>
        <dbReference type="Proteomes" id="UP000000803"/>
    </source>
</evidence>
<feature type="coiled-coil region" evidence="1">
    <location>
        <begin position="858"/>
        <end position="885"/>
    </location>
</feature>
<reference evidence="5 8" key="10">
    <citation type="journal article" date="2007" name="Science">
        <title>Sequence finishing and mapping of Drosophila melanogaster heterochromatin.</title>
        <authorList>
            <person name="Hoskins R.A."/>
            <person name="Carlson J.W."/>
            <person name="Kennedy C."/>
            <person name="Acevedo D."/>
            <person name="Evans-Holm M."/>
            <person name="Frise E."/>
            <person name="Wan K.H."/>
            <person name="Park S."/>
            <person name="Mendez-Lago M."/>
            <person name="Rossi F."/>
            <person name="Villasante A."/>
            <person name="Dimitri P."/>
            <person name="Karpen G.H."/>
            <person name="Celniker S.E."/>
        </authorList>
    </citation>
    <scope>NUCLEOTIDE SEQUENCE [LARGE SCALE GENOMIC DNA]</scope>
    <source>
        <strain evidence="8">Berkeley</strain>
    </source>
</reference>
<feature type="compositionally biased region" description="Acidic residues" evidence="2">
    <location>
        <begin position="443"/>
        <end position="462"/>
    </location>
</feature>
<dbReference type="Proteomes" id="UP000000803">
    <property type="component" value="Chromosome 2R"/>
</dbReference>
<reference evidence="5" key="14">
    <citation type="submission" date="2020-04" db="EMBL/GenBank/DDBJ databases">
        <authorList>
            <consortium name="FlyBase"/>
        </authorList>
    </citation>
    <scope>NUCLEOTIDE SEQUENCE</scope>
</reference>
<feature type="compositionally biased region" description="Polar residues" evidence="2">
    <location>
        <begin position="1041"/>
        <end position="1054"/>
    </location>
</feature>
<dbReference type="InterPro" id="IPR026085">
    <property type="entry name" value="ATF7-int"/>
</dbReference>
<evidence type="ECO:0000313" key="5">
    <source>
        <dbReference type="EMBL" id="AAF58755.1"/>
    </source>
</evidence>
<feature type="compositionally biased region" description="Acidic residues" evidence="2">
    <location>
        <begin position="106"/>
        <end position="117"/>
    </location>
</feature>